<evidence type="ECO:0000256" key="3">
    <source>
        <dbReference type="ARBA" id="ARBA00022793"/>
    </source>
</evidence>
<feature type="modified residue" description="N6-(pyridoxal phosphate)lysine" evidence="12 13">
    <location>
        <position position="60"/>
    </location>
</feature>
<dbReference type="STRING" id="888061.AXF15_00265"/>
<keyword evidence="2 12" id="KW-0028">Amino-acid biosynthesis</keyword>
<dbReference type="InterPro" id="IPR022644">
    <property type="entry name" value="De-COase2_N"/>
</dbReference>
<dbReference type="SUPFAM" id="SSF50621">
    <property type="entry name" value="Alanine racemase C-terminal domain-like"/>
    <property type="match status" value="1"/>
</dbReference>
<feature type="binding site" evidence="12">
    <location>
        <position position="316"/>
    </location>
    <ligand>
        <name>substrate</name>
    </ligand>
</feature>
<dbReference type="AlphaFoldDB" id="A0A0X8JMZ4"/>
<dbReference type="OrthoDB" id="9802241at2"/>
<dbReference type="Gene3D" id="3.20.20.10">
    <property type="entry name" value="Alanine racemase"/>
    <property type="match status" value="1"/>
</dbReference>
<evidence type="ECO:0000313" key="17">
    <source>
        <dbReference type="Proteomes" id="UP000063964"/>
    </source>
</evidence>
<evidence type="ECO:0000256" key="8">
    <source>
        <dbReference type="ARBA" id="ARBA00060643"/>
    </source>
</evidence>
<accession>A0A0X8JMZ4</accession>
<comment type="similarity">
    <text evidence="9 12">Belongs to the Orn/Lys/Arg decarboxylase class-II family. LysA subfamily.</text>
</comment>
<evidence type="ECO:0000256" key="13">
    <source>
        <dbReference type="PIRSR" id="PIRSR600183-50"/>
    </source>
</evidence>
<evidence type="ECO:0000256" key="11">
    <source>
        <dbReference type="ARBA" id="ARBA00074972"/>
    </source>
</evidence>
<dbReference type="KEGG" id="doa:AXF15_00265"/>
<evidence type="ECO:0000256" key="10">
    <source>
        <dbReference type="ARBA" id="ARBA00066427"/>
    </source>
</evidence>
<keyword evidence="17" id="KW-1185">Reference proteome</keyword>
<evidence type="ECO:0000256" key="2">
    <source>
        <dbReference type="ARBA" id="ARBA00022605"/>
    </source>
</evidence>
<evidence type="ECO:0000256" key="12">
    <source>
        <dbReference type="HAMAP-Rule" id="MF_02120"/>
    </source>
</evidence>
<name>A0A0X8JMZ4_9BACT</name>
<dbReference type="EC" id="4.1.1.20" evidence="10 12"/>
<feature type="active site" description="Proton donor" evidence="13">
    <location>
        <position position="342"/>
    </location>
</feature>
<keyword evidence="3 12" id="KW-0210">Decarboxylase</keyword>
<comment type="function">
    <text evidence="12">Specifically catalyzes the decarboxylation of meso-diaminopimelate (meso-DAP) to L-lysine.</text>
</comment>
<dbReference type="InterPro" id="IPR002986">
    <property type="entry name" value="DAP_deCOOHase_LysA"/>
</dbReference>
<evidence type="ECO:0000256" key="9">
    <source>
        <dbReference type="ARBA" id="ARBA00060983"/>
    </source>
</evidence>
<evidence type="ECO:0000256" key="5">
    <source>
        <dbReference type="ARBA" id="ARBA00023154"/>
    </source>
</evidence>
<dbReference type="FunFam" id="3.20.20.10:FF:000003">
    <property type="entry name" value="Diaminopimelate decarboxylase"/>
    <property type="match status" value="1"/>
</dbReference>
<comment type="pathway">
    <text evidence="8 12 14">Amino-acid biosynthesis; L-lysine biosynthesis via DAP pathway; L-lysine from DL-2,6-diaminopimelate: step 1/1.</text>
</comment>
<evidence type="ECO:0000256" key="1">
    <source>
        <dbReference type="ARBA" id="ARBA00001933"/>
    </source>
</evidence>
<keyword evidence="4 12" id="KW-0663">Pyridoxal phosphate</keyword>
<keyword evidence="5 12" id="KW-0457">Lysine biosynthesis</keyword>
<proteinExistence type="inferred from homology"/>
<sequence>MHYFQYKNGELHAEDLPVEALAREYGTPLYIYSATTLKRHYRAFDSAFSGIPHLTCYSVKANSNLSLLRILAREGAGTDIVSGGELFRALRAGVPPEKIVYSGVGKKTGEIQEALLAGILMFNVESAQELERINAVAGEMDKVARISLRINPDVDPKTHPYISTGLKENKFGLSRSEALETYALALKLPHVDPVGLDCHIGSQLTQLSPFLEALERLKAFHGQLADMGVRIRYLDLGGGLGITYDEEEPPHPADLGRALVKALQGMDVTLILEPGRVIAGNTGILVTEVQYTKTNEGKNFVIVDAGMNDLIRPSLYGSYHRIAPVRERGGAEILADVVGPICESSDFLAKNRSLPPVAQGDLLAAFSAGAYGFVMSSQYNSRPRAAEVMVEGDRHVLVRGRETYNELLALEEAGLSSISALEG</sequence>
<dbReference type="RefSeq" id="WP_066601639.1">
    <property type="nucleotide sequence ID" value="NZ_CP014230.1"/>
</dbReference>
<dbReference type="InterPro" id="IPR009006">
    <property type="entry name" value="Ala_racemase/Decarboxylase_C"/>
</dbReference>
<dbReference type="PRINTS" id="PR01179">
    <property type="entry name" value="ODADCRBXLASE"/>
</dbReference>
<evidence type="ECO:0000256" key="4">
    <source>
        <dbReference type="ARBA" id="ARBA00022898"/>
    </source>
</evidence>
<dbReference type="PRINTS" id="PR01181">
    <property type="entry name" value="DAPDCRBXLASE"/>
</dbReference>
<dbReference type="Proteomes" id="UP000063964">
    <property type="component" value="Chromosome"/>
</dbReference>
<dbReference type="PANTHER" id="PTHR43727:SF2">
    <property type="entry name" value="GROUP IV DECARBOXYLASE"/>
    <property type="match status" value="1"/>
</dbReference>
<dbReference type="InterPro" id="IPR029066">
    <property type="entry name" value="PLP-binding_barrel"/>
</dbReference>
<dbReference type="InterPro" id="IPR000183">
    <property type="entry name" value="Orn/DAP/Arg_de-COase"/>
</dbReference>
<dbReference type="HAMAP" id="MF_02120">
    <property type="entry name" value="LysA"/>
    <property type="match status" value="1"/>
</dbReference>
<feature type="binding site" evidence="12">
    <location>
        <position position="312"/>
    </location>
    <ligand>
        <name>substrate</name>
    </ligand>
</feature>
<gene>
    <name evidence="12" type="primary">lysA</name>
    <name evidence="16" type="ORF">AXF15_00265</name>
</gene>
<evidence type="ECO:0000256" key="7">
    <source>
        <dbReference type="ARBA" id="ARBA00050464"/>
    </source>
</evidence>
<evidence type="ECO:0000313" key="16">
    <source>
        <dbReference type="EMBL" id="AMD91702.1"/>
    </source>
</evidence>
<dbReference type="GO" id="GO:0030170">
    <property type="term" value="F:pyridoxal phosphate binding"/>
    <property type="evidence" value="ECO:0007669"/>
    <property type="project" value="UniProtKB-UniRule"/>
</dbReference>
<dbReference type="PANTHER" id="PTHR43727">
    <property type="entry name" value="DIAMINOPIMELATE DECARBOXYLASE"/>
    <property type="match status" value="1"/>
</dbReference>
<evidence type="ECO:0000256" key="14">
    <source>
        <dbReference type="RuleBase" id="RU003738"/>
    </source>
</evidence>
<feature type="binding site" evidence="12">
    <location>
        <position position="371"/>
    </location>
    <ligand>
        <name>substrate</name>
    </ligand>
</feature>
<feature type="binding site" evidence="12">
    <location>
        <position position="276"/>
    </location>
    <ligand>
        <name>substrate</name>
    </ligand>
</feature>
<dbReference type="NCBIfam" id="TIGR01048">
    <property type="entry name" value="lysA"/>
    <property type="match status" value="1"/>
</dbReference>
<feature type="domain" description="Orn/DAP/Arg decarboxylase 2 N-terminal" evidence="15">
    <location>
        <begin position="36"/>
        <end position="279"/>
    </location>
</feature>
<organism evidence="16 17">
    <name type="scientific">Desulfomicrobium orale DSM 12838</name>
    <dbReference type="NCBI Taxonomy" id="888061"/>
    <lineage>
        <taxon>Bacteria</taxon>
        <taxon>Pseudomonadati</taxon>
        <taxon>Thermodesulfobacteriota</taxon>
        <taxon>Desulfovibrionia</taxon>
        <taxon>Desulfovibrionales</taxon>
        <taxon>Desulfomicrobiaceae</taxon>
        <taxon>Desulfomicrobium</taxon>
    </lineage>
</organism>
<dbReference type="Gene3D" id="2.40.37.10">
    <property type="entry name" value="Lyase, Ornithine Decarboxylase, Chain A, domain 1"/>
    <property type="match status" value="1"/>
</dbReference>
<keyword evidence="6 12" id="KW-0456">Lyase</keyword>
<dbReference type="Pfam" id="PF02784">
    <property type="entry name" value="Orn_Arg_deC_N"/>
    <property type="match status" value="1"/>
</dbReference>
<evidence type="ECO:0000256" key="6">
    <source>
        <dbReference type="ARBA" id="ARBA00023239"/>
    </source>
</evidence>
<dbReference type="CDD" id="cd06828">
    <property type="entry name" value="PLPDE_III_DapDC"/>
    <property type="match status" value="1"/>
</dbReference>
<dbReference type="FunFam" id="2.40.37.10:FF:000003">
    <property type="entry name" value="Diaminopimelate decarboxylase"/>
    <property type="match status" value="1"/>
</dbReference>
<dbReference type="GO" id="GO:0008836">
    <property type="term" value="F:diaminopimelate decarboxylase activity"/>
    <property type="evidence" value="ECO:0007669"/>
    <property type="project" value="UniProtKB-UniRule"/>
</dbReference>
<comment type="cofactor">
    <cofactor evidence="1 12 13 14">
        <name>pyridoxal 5'-phosphate</name>
        <dbReference type="ChEBI" id="CHEBI:597326"/>
    </cofactor>
</comment>
<comment type="catalytic activity">
    <reaction evidence="7 12 14">
        <text>meso-2,6-diaminopimelate + H(+) = L-lysine + CO2</text>
        <dbReference type="Rhea" id="RHEA:15101"/>
        <dbReference type="ChEBI" id="CHEBI:15378"/>
        <dbReference type="ChEBI" id="CHEBI:16526"/>
        <dbReference type="ChEBI" id="CHEBI:32551"/>
        <dbReference type="ChEBI" id="CHEBI:57791"/>
        <dbReference type="EC" id="4.1.1.20"/>
    </reaction>
</comment>
<comment type="subunit">
    <text evidence="12">Homodimer.</text>
</comment>
<dbReference type="UniPathway" id="UPA00034">
    <property type="reaction ID" value="UER00027"/>
</dbReference>
<feature type="binding site" evidence="12">
    <location>
        <position position="343"/>
    </location>
    <ligand>
        <name>substrate</name>
    </ligand>
</feature>
<protein>
    <recommendedName>
        <fullName evidence="11 12">Diaminopimelate decarboxylase</fullName>
        <shortName evidence="12">DAP decarboxylase</shortName>
        <shortName evidence="12">DAPDC</shortName>
        <ecNumber evidence="10 12">4.1.1.20</ecNumber>
    </recommendedName>
</protein>
<reference evidence="17" key="1">
    <citation type="submission" date="2016-02" db="EMBL/GenBank/DDBJ databases">
        <authorList>
            <person name="Holder M.E."/>
            <person name="Ajami N.J."/>
            <person name="Petrosino J.F."/>
        </authorList>
    </citation>
    <scope>NUCLEOTIDE SEQUENCE [LARGE SCALE GENOMIC DNA]</scope>
    <source>
        <strain evidence="17">DSM 12838</strain>
    </source>
</reference>
<evidence type="ECO:0000259" key="15">
    <source>
        <dbReference type="Pfam" id="PF02784"/>
    </source>
</evidence>
<dbReference type="GO" id="GO:0009089">
    <property type="term" value="P:lysine biosynthetic process via diaminopimelate"/>
    <property type="evidence" value="ECO:0007669"/>
    <property type="project" value="UniProtKB-UniRule"/>
</dbReference>
<feature type="binding site" evidence="12">
    <location>
        <position position="239"/>
    </location>
    <ligand>
        <name>pyridoxal 5'-phosphate</name>
        <dbReference type="ChEBI" id="CHEBI:597326"/>
    </ligand>
</feature>
<dbReference type="EMBL" id="CP014230">
    <property type="protein sequence ID" value="AMD91702.1"/>
    <property type="molecule type" value="Genomic_DNA"/>
</dbReference>
<feature type="binding site" evidence="12">
    <location>
        <position position="371"/>
    </location>
    <ligand>
        <name>pyridoxal 5'-phosphate</name>
        <dbReference type="ChEBI" id="CHEBI:597326"/>
    </ligand>
</feature>
<dbReference type="SUPFAM" id="SSF51419">
    <property type="entry name" value="PLP-binding barrel"/>
    <property type="match status" value="1"/>
</dbReference>
<feature type="binding site" evidence="12">
    <location>
        <begin position="273"/>
        <end position="276"/>
    </location>
    <ligand>
        <name>pyridoxal 5'-phosphate</name>
        <dbReference type="ChEBI" id="CHEBI:597326"/>
    </ligand>
</feature>